<protein>
    <submittedName>
        <fullName evidence="1">Uncharacterized protein</fullName>
    </submittedName>
</protein>
<evidence type="ECO:0000313" key="1">
    <source>
        <dbReference type="EMBL" id="MCA5004236.1"/>
    </source>
</evidence>
<sequence>MNKQNYKCPQVHLISVEIEESISTGSTNTYYITPTENRVDIVDYEVFDEQNKDFNINF</sequence>
<keyword evidence="2" id="KW-1185">Reference proteome</keyword>
<name>A0ABS7Z230_9SPHI</name>
<accession>A0ABS7Z230</accession>
<organism evidence="1 2">
    <name type="scientific">Sphingobacterium bovistauri</name>
    <dbReference type="NCBI Taxonomy" id="2781959"/>
    <lineage>
        <taxon>Bacteria</taxon>
        <taxon>Pseudomonadati</taxon>
        <taxon>Bacteroidota</taxon>
        <taxon>Sphingobacteriia</taxon>
        <taxon>Sphingobacteriales</taxon>
        <taxon>Sphingobacteriaceae</taxon>
        <taxon>Sphingobacterium</taxon>
    </lineage>
</organism>
<gene>
    <name evidence="1" type="ORF">IPZ78_03585</name>
</gene>
<reference evidence="1" key="1">
    <citation type="submission" date="2020-10" db="EMBL/GenBank/DDBJ databases">
        <authorList>
            <person name="Lu T."/>
            <person name="Wang Q."/>
            <person name="Han X."/>
        </authorList>
    </citation>
    <scope>NUCLEOTIDE SEQUENCE</scope>
    <source>
        <strain evidence="1">WQ 366</strain>
    </source>
</reference>
<proteinExistence type="predicted"/>
<comment type="caution">
    <text evidence="1">The sequence shown here is derived from an EMBL/GenBank/DDBJ whole genome shotgun (WGS) entry which is preliminary data.</text>
</comment>
<evidence type="ECO:0000313" key="2">
    <source>
        <dbReference type="Proteomes" id="UP001165302"/>
    </source>
</evidence>
<dbReference type="Proteomes" id="UP001165302">
    <property type="component" value="Unassembled WGS sequence"/>
</dbReference>
<dbReference type="RefSeq" id="WP_225551571.1">
    <property type="nucleotide sequence ID" value="NZ_JADEYP010000004.1"/>
</dbReference>
<dbReference type="EMBL" id="JADEYP010000004">
    <property type="protein sequence ID" value="MCA5004236.1"/>
    <property type="molecule type" value="Genomic_DNA"/>
</dbReference>